<organism evidence="2">
    <name type="scientific">viral metagenome</name>
    <dbReference type="NCBI Taxonomy" id="1070528"/>
    <lineage>
        <taxon>unclassified sequences</taxon>
        <taxon>metagenomes</taxon>
        <taxon>organismal metagenomes</taxon>
    </lineage>
</organism>
<protein>
    <submittedName>
        <fullName evidence="2">Uncharacterized protein</fullName>
    </submittedName>
</protein>
<sequence length="454" mass="50282">MVDFELIATILVVLAIFYFPLSESFVSPMEKTLNNINQKTEELQARLQQAKTTNTEEYEQLKLEYRDLLLQRQKIKDKLQKDKATKAALSVESDPPQFLSSLISSAFGAFSSLANAPLDIIIQAVKQFVNIFIGFITSIVDLFKSVLTYVNTNVFKNILDSINILFGAVKTVDTTLEINKSVTTGIQENSSNLISILNGIITNISQFFAKIFKDFYTAFESLLTNNIGTTIVSSFTKLFEVSKTVEQTLETNKNVTSGIQNTGKGILDTIISIFKNIATMLTTMITSIYTAFETLFSYLIANVFNNMLASMNSLFVAVKTTETTFSKSKDSMESIRSSMVDAIDEIKTLFSKLTGHTFGELSNMTGIVDQFNISVGTLLQLTNANEIAINEVKGKFNTAMSNLKGDITKVKSKLDEISGGKVDMPNPIPDINYPSISTSALQTILNNIETYKIK</sequence>
<accession>A0A6C0J4I9</accession>
<evidence type="ECO:0000256" key="1">
    <source>
        <dbReference type="SAM" id="Coils"/>
    </source>
</evidence>
<feature type="coiled-coil region" evidence="1">
    <location>
        <begin position="29"/>
        <end position="78"/>
    </location>
</feature>
<name>A0A6C0J4I9_9ZZZZ</name>
<keyword evidence="1" id="KW-0175">Coiled coil</keyword>
<evidence type="ECO:0000313" key="2">
    <source>
        <dbReference type="EMBL" id="QHT99690.1"/>
    </source>
</evidence>
<reference evidence="2" key="1">
    <citation type="journal article" date="2020" name="Nature">
        <title>Giant virus diversity and host interactions through global metagenomics.</title>
        <authorList>
            <person name="Schulz F."/>
            <person name="Roux S."/>
            <person name="Paez-Espino D."/>
            <person name="Jungbluth S."/>
            <person name="Walsh D.A."/>
            <person name="Denef V.J."/>
            <person name="McMahon K.D."/>
            <person name="Konstantinidis K.T."/>
            <person name="Eloe-Fadrosh E.A."/>
            <person name="Kyrpides N.C."/>
            <person name="Woyke T."/>
        </authorList>
    </citation>
    <scope>NUCLEOTIDE SEQUENCE</scope>
    <source>
        <strain evidence="2">GVMAG-M-3300025727-45</strain>
    </source>
</reference>
<proteinExistence type="predicted"/>
<dbReference type="EMBL" id="MN740312">
    <property type="protein sequence ID" value="QHT99690.1"/>
    <property type="molecule type" value="Genomic_DNA"/>
</dbReference>
<dbReference type="AlphaFoldDB" id="A0A6C0J4I9"/>